<accession>A0AAU9F511</accession>
<keyword evidence="5" id="KW-0694">RNA-binding</keyword>
<dbReference type="PANTHER" id="PTHR10746:SF6">
    <property type="entry name" value="LARGE RIBOSOMAL SUBUNIT PROTEIN UL4M"/>
    <property type="match status" value="1"/>
</dbReference>
<dbReference type="GO" id="GO:0019843">
    <property type="term" value="F:rRNA binding"/>
    <property type="evidence" value="ECO:0007669"/>
    <property type="project" value="UniProtKB-UniRule"/>
</dbReference>
<dbReference type="GO" id="GO:0006412">
    <property type="term" value="P:translation"/>
    <property type="evidence" value="ECO:0007669"/>
    <property type="project" value="UniProtKB-UniRule"/>
</dbReference>
<keyword evidence="5" id="KW-0699">rRNA-binding</keyword>
<dbReference type="SUPFAM" id="SSF52166">
    <property type="entry name" value="Ribosomal protein L4"/>
    <property type="match status" value="1"/>
</dbReference>
<dbReference type="Pfam" id="PF00573">
    <property type="entry name" value="Ribosomal_L4"/>
    <property type="match status" value="1"/>
</dbReference>
<dbReference type="Proteomes" id="UP001366166">
    <property type="component" value="Chromosome"/>
</dbReference>
<evidence type="ECO:0000256" key="3">
    <source>
        <dbReference type="ARBA" id="ARBA00023274"/>
    </source>
</evidence>
<dbReference type="Gene3D" id="3.40.1370.10">
    <property type="match status" value="1"/>
</dbReference>
<dbReference type="InterPro" id="IPR002136">
    <property type="entry name" value="Ribosomal_uL4"/>
</dbReference>
<dbReference type="GO" id="GO:0003735">
    <property type="term" value="F:structural constituent of ribosome"/>
    <property type="evidence" value="ECO:0007669"/>
    <property type="project" value="InterPro"/>
</dbReference>
<reference evidence="8" key="1">
    <citation type="journal article" date="2023" name="Arch. Microbiol.">
        <title>Desulfoferula mesophilus gen. nov. sp. nov., a mesophilic sulfate-reducing bacterium isolated from a brackish lake sediment.</title>
        <authorList>
            <person name="Watanabe T."/>
            <person name="Yabe T."/>
            <person name="Tsuji J.M."/>
            <person name="Fukui M."/>
        </authorList>
    </citation>
    <scope>NUCLEOTIDE SEQUENCE [LARGE SCALE GENOMIC DNA]</scope>
    <source>
        <strain evidence="8">12FAK</strain>
    </source>
</reference>
<evidence type="ECO:0000313" key="7">
    <source>
        <dbReference type="EMBL" id="BEQ16542.1"/>
    </source>
</evidence>
<name>A0AAU9F511_9BACT</name>
<feature type="compositionally biased region" description="Basic residues" evidence="6">
    <location>
        <begin position="60"/>
        <end position="77"/>
    </location>
</feature>
<comment type="similarity">
    <text evidence="1 5">Belongs to the universal ribosomal protein uL4 family.</text>
</comment>
<keyword evidence="8" id="KW-1185">Reference proteome</keyword>
<evidence type="ECO:0000256" key="2">
    <source>
        <dbReference type="ARBA" id="ARBA00022980"/>
    </source>
</evidence>
<organism evidence="7 8">
    <name type="scientific">Desulfoferula mesophila</name>
    <dbReference type="NCBI Taxonomy" id="3058419"/>
    <lineage>
        <taxon>Bacteria</taxon>
        <taxon>Pseudomonadati</taxon>
        <taxon>Thermodesulfobacteriota</taxon>
        <taxon>Desulfarculia</taxon>
        <taxon>Desulfarculales</taxon>
        <taxon>Desulfarculaceae</taxon>
        <taxon>Desulfoferula</taxon>
    </lineage>
</organism>
<protein>
    <recommendedName>
        <fullName evidence="4 5">Large ribosomal subunit protein uL4</fullName>
    </recommendedName>
</protein>
<evidence type="ECO:0000313" key="8">
    <source>
        <dbReference type="Proteomes" id="UP001366166"/>
    </source>
</evidence>
<dbReference type="RefSeq" id="WP_338602512.1">
    <property type="nucleotide sequence ID" value="NZ_AP028679.1"/>
</dbReference>
<dbReference type="EMBL" id="AP028679">
    <property type="protein sequence ID" value="BEQ16542.1"/>
    <property type="molecule type" value="Genomic_DNA"/>
</dbReference>
<gene>
    <name evidence="5 7" type="primary">rplD</name>
    <name evidence="7" type="ORF">FAK_36080</name>
</gene>
<evidence type="ECO:0000256" key="6">
    <source>
        <dbReference type="SAM" id="MobiDB-lite"/>
    </source>
</evidence>
<dbReference type="AlphaFoldDB" id="A0AAU9F511"/>
<evidence type="ECO:0000256" key="1">
    <source>
        <dbReference type="ARBA" id="ARBA00010528"/>
    </source>
</evidence>
<keyword evidence="2 5" id="KW-0689">Ribosomal protein</keyword>
<comment type="function">
    <text evidence="5">Forms part of the polypeptide exit tunnel.</text>
</comment>
<comment type="subunit">
    <text evidence="5">Part of the 50S ribosomal subunit.</text>
</comment>
<dbReference type="GO" id="GO:0005840">
    <property type="term" value="C:ribosome"/>
    <property type="evidence" value="ECO:0007669"/>
    <property type="project" value="UniProtKB-KW"/>
</dbReference>
<dbReference type="HAMAP" id="MF_01328_B">
    <property type="entry name" value="Ribosomal_uL4_B"/>
    <property type="match status" value="1"/>
</dbReference>
<proteinExistence type="inferred from homology"/>
<feature type="region of interest" description="Disordered" evidence="6">
    <location>
        <begin position="57"/>
        <end position="89"/>
    </location>
</feature>
<dbReference type="GO" id="GO:1990904">
    <property type="term" value="C:ribonucleoprotein complex"/>
    <property type="evidence" value="ECO:0007669"/>
    <property type="project" value="UniProtKB-KW"/>
</dbReference>
<dbReference type="InterPro" id="IPR023574">
    <property type="entry name" value="Ribosomal_uL4_dom_sf"/>
</dbReference>
<dbReference type="NCBIfam" id="TIGR03953">
    <property type="entry name" value="rplD_bact"/>
    <property type="match status" value="1"/>
</dbReference>
<dbReference type="PANTHER" id="PTHR10746">
    <property type="entry name" value="50S RIBOSOMAL PROTEIN L4"/>
    <property type="match status" value="1"/>
</dbReference>
<sequence>MPTLDVIDRNNQKVGQVELSEAVFGAEVKPHLLHEVVVWQLAKRRAGTACTKIRKEVRGGGRKPWRQKGTGRARSGSRRSPLWRGGGTIFGPKPRDYNYTVPKKVKKAALRSALSSKLGEEKLTVLKGFDLESIKTKDFVAVLSNLSTSDCLVVIPTADDMVEKSGRNVPKVKVLRAEGLNVYDILKYDRLLLLEGAVAGIEEALS</sequence>
<evidence type="ECO:0000256" key="4">
    <source>
        <dbReference type="ARBA" id="ARBA00035244"/>
    </source>
</evidence>
<dbReference type="KEGG" id="dmp:FAK_36080"/>
<evidence type="ECO:0000256" key="5">
    <source>
        <dbReference type="HAMAP-Rule" id="MF_01328"/>
    </source>
</evidence>
<dbReference type="InterPro" id="IPR013005">
    <property type="entry name" value="Ribosomal_uL4-like"/>
</dbReference>
<keyword evidence="3 5" id="KW-0687">Ribonucleoprotein</keyword>
<comment type="function">
    <text evidence="5">One of the primary rRNA binding proteins, this protein initially binds near the 5'-end of the 23S rRNA. It is important during the early stages of 50S assembly. It makes multiple contacts with different domains of the 23S rRNA in the assembled 50S subunit and ribosome.</text>
</comment>